<proteinExistence type="predicted"/>
<protein>
    <submittedName>
        <fullName evidence="2">Uncharacterized protein</fullName>
    </submittedName>
</protein>
<evidence type="ECO:0000313" key="2">
    <source>
        <dbReference type="EMBL" id="GAA1796794.1"/>
    </source>
</evidence>
<dbReference type="EMBL" id="BAAAOB010000004">
    <property type="protein sequence ID" value="GAA1796794.1"/>
    <property type="molecule type" value="Genomic_DNA"/>
</dbReference>
<gene>
    <name evidence="2" type="ORF">GCM10009768_27260</name>
</gene>
<name>A0ABP4XZP4_9MICO</name>
<evidence type="ECO:0000313" key="3">
    <source>
        <dbReference type="Proteomes" id="UP001500851"/>
    </source>
</evidence>
<feature type="compositionally biased region" description="Low complexity" evidence="1">
    <location>
        <begin position="91"/>
        <end position="107"/>
    </location>
</feature>
<accession>A0ABP4XZP4</accession>
<feature type="region of interest" description="Disordered" evidence="1">
    <location>
        <begin position="87"/>
        <end position="122"/>
    </location>
</feature>
<dbReference type="Proteomes" id="UP001500851">
    <property type="component" value="Unassembled WGS sequence"/>
</dbReference>
<evidence type="ECO:0000256" key="1">
    <source>
        <dbReference type="SAM" id="MobiDB-lite"/>
    </source>
</evidence>
<comment type="caution">
    <text evidence="2">The sequence shown here is derived from an EMBL/GenBank/DDBJ whole genome shotgun (WGS) entry which is preliminary data.</text>
</comment>
<keyword evidence="3" id="KW-1185">Reference proteome</keyword>
<sequence>MLGVGVGVVLGVGVGVGVAGSLLGSAPEPSDPGVAGVPLVGSGGVAVGAGVAVGVEVGLGDVLGAPADASDACSVGADVSSAWAGDEDAIRSGPAPRSSSIAAAARPAIRRSPRPPAVFGPR</sequence>
<reference evidence="3" key="1">
    <citation type="journal article" date="2019" name="Int. J. Syst. Evol. Microbiol.">
        <title>The Global Catalogue of Microorganisms (GCM) 10K type strain sequencing project: providing services to taxonomists for standard genome sequencing and annotation.</title>
        <authorList>
            <consortium name="The Broad Institute Genomics Platform"/>
            <consortium name="The Broad Institute Genome Sequencing Center for Infectious Disease"/>
            <person name="Wu L."/>
            <person name="Ma J."/>
        </authorList>
    </citation>
    <scope>NUCLEOTIDE SEQUENCE [LARGE SCALE GENOMIC DNA]</scope>
    <source>
        <strain evidence="3">JCM 14736</strain>
    </source>
</reference>
<organism evidence="2 3">
    <name type="scientific">Leucobacter iarius</name>
    <dbReference type="NCBI Taxonomy" id="333963"/>
    <lineage>
        <taxon>Bacteria</taxon>
        <taxon>Bacillati</taxon>
        <taxon>Actinomycetota</taxon>
        <taxon>Actinomycetes</taxon>
        <taxon>Micrococcales</taxon>
        <taxon>Microbacteriaceae</taxon>
        <taxon>Leucobacter</taxon>
    </lineage>
</organism>